<dbReference type="PaxDb" id="67767-A0A0J7K3V7"/>
<keyword evidence="5" id="KW-1185">Reference proteome</keyword>
<dbReference type="Proteomes" id="UP000036403">
    <property type="component" value="Unassembled WGS sequence"/>
</dbReference>
<feature type="domain" description="THAP9-like helix-turn-helix" evidence="1">
    <location>
        <begin position="6"/>
        <end position="73"/>
    </location>
</feature>
<dbReference type="InterPro" id="IPR021896">
    <property type="entry name" value="THAP9-like_HTH"/>
</dbReference>
<dbReference type="InterPro" id="IPR048366">
    <property type="entry name" value="TNP-like_GBD"/>
</dbReference>
<dbReference type="Pfam" id="PF21788">
    <property type="entry name" value="TNP-like_GBD"/>
    <property type="match status" value="1"/>
</dbReference>
<dbReference type="EMBL" id="LBMM01014931">
    <property type="protein sequence ID" value="KMQ84994.1"/>
    <property type="molecule type" value="Genomic_DNA"/>
</dbReference>
<dbReference type="STRING" id="67767.A0A0J7K3V7"/>
<gene>
    <name evidence="4" type="ORF">RF55_16762</name>
</gene>
<evidence type="ECO:0000313" key="5">
    <source>
        <dbReference type="Proteomes" id="UP000036403"/>
    </source>
</evidence>
<evidence type="ECO:0000259" key="2">
    <source>
        <dbReference type="Pfam" id="PF21787"/>
    </source>
</evidence>
<dbReference type="Pfam" id="PF21787">
    <property type="entry name" value="TNP-like_RNaseH_N"/>
    <property type="match status" value="1"/>
</dbReference>
<protein>
    <submittedName>
        <fullName evidence="4">Transposase</fullName>
    </submittedName>
</protein>
<name>A0A0J7K3V7_LASNI</name>
<dbReference type="Pfam" id="PF12017">
    <property type="entry name" value="Tnp_P_element"/>
    <property type="match status" value="1"/>
</dbReference>
<evidence type="ECO:0000313" key="4">
    <source>
        <dbReference type="EMBL" id="KMQ84994.1"/>
    </source>
</evidence>
<feature type="domain" description="Transposable element P transposase-like RNase H" evidence="2">
    <location>
        <begin position="81"/>
        <end position="196"/>
    </location>
</feature>
<accession>A0A0J7K3V7</accession>
<dbReference type="OrthoDB" id="7555100at2759"/>
<dbReference type="InterPro" id="IPR048365">
    <property type="entry name" value="TNP-like_RNaseH_N"/>
</dbReference>
<reference evidence="4 5" key="1">
    <citation type="submission" date="2015-04" db="EMBL/GenBank/DDBJ databases">
        <title>Lasius niger genome sequencing.</title>
        <authorList>
            <person name="Konorov E.A."/>
            <person name="Nikitin M.A."/>
            <person name="Kirill M.V."/>
            <person name="Chang P."/>
        </authorList>
    </citation>
    <scope>NUCLEOTIDE SEQUENCE [LARGE SCALE GENOMIC DNA]</scope>
    <source>
        <tissue evidence="4">Whole</tissue>
    </source>
</reference>
<evidence type="ECO:0000259" key="3">
    <source>
        <dbReference type="Pfam" id="PF21788"/>
    </source>
</evidence>
<evidence type="ECO:0000259" key="1">
    <source>
        <dbReference type="Pfam" id="PF12017"/>
    </source>
</evidence>
<dbReference type="AlphaFoldDB" id="A0A0J7K3V7"/>
<feature type="domain" description="Transposable element P transposase-like GTP-binding insertion" evidence="3">
    <location>
        <begin position="226"/>
        <end position="338"/>
    </location>
</feature>
<comment type="caution">
    <text evidence="4">The sequence shown here is derived from an EMBL/GenBank/DDBJ whole genome shotgun (WGS) entry which is preliminary data.</text>
</comment>
<sequence length="423" mass="48542">MTRARDELQEMLSPFFTPGQVKLLMNPMEKITRWSSEDIAAAISLRSVSPKAYKYLRKTKKDPLPALSTLRKWVALFNVGEGILNDVMIIMKYKSKNMTKMEKATVICFDEIHLSNQMAIERRQERVIGPHKKCQVVVARGLFKKWKQPVFYNFDQDLTKELLFKIIVQLYNNGYTVFGMTCDLGPSNQNLIKQLKINVMENEDETYFEHPCDENVKIHVFVDAPHLMKLLRNHFLDSGLHVNGHFVTSAALERLLEINSGDLKIAFKLSRIHLDVQGTQRQNVKLATQIFSATNASAIECGSRGFMDNCPERVATATFLKMFNDWFDIFNSVCKYGNHPGRNGYGVDLVQQNNILAKVTSTIKHMKVGSRQGLLPFQKGILICNSSLRNLYYDLKKKFNSEMSYVITSRLNQDVVENLFSYI</sequence>
<proteinExistence type="predicted"/>
<organism evidence="4 5">
    <name type="scientific">Lasius niger</name>
    <name type="common">Black garden ant</name>
    <dbReference type="NCBI Taxonomy" id="67767"/>
    <lineage>
        <taxon>Eukaryota</taxon>
        <taxon>Metazoa</taxon>
        <taxon>Ecdysozoa</taxon>
        <taxon>Arthropoda</taxon>
        <taxon>Hexapoda</taxon>
        <taxon>Insecta</taxon>
        <taxon>Pterygota</taxon>
        <taxon>Neoptera</taxon>
        <taxon>Endopterygota</taxon>
        <taxon>Hymenoptera</taxon>
        <taxon>Apocrita</taxon>
        <taxon>Aculeata</taxon>
        <taxon>Formicoidea</taxon>
        <taxon>Formicidae</taxon>
        <taxon>Formicinae</taxon>
        <taxon>Lasius</taxon>
        <taxon>Lasius</taxon>
    </lineage>
</organism>